<dbReference type="SUPFAM" id="SSF51735">
    <property type="entry name" value="NAD(P)-binding Rossmann-fold domains"/>
    <property type="match status" value="1"/>
</dbReference>
<dbReference type="InterPro" id="IPR036291">
    <property type="entry name" value="NAD(P)-bd_dom_sf"/>
</dbReference>
<comment type="caution">
    <text evidence="7">The sequence shown here is derived from an EMBL/GenBank/DDBJ whole genome shotgun (WGS) entry which is preliminary data.</text>
</comment>
<evidence type="ECO:0000256" key="6">
    <source>
        <dbReference type="ARBA" id="ARBA00070881"/>
    </source>
</evidence>
<reference evidence="7" key="1">
    <citation type="journal article" date="2023" name="Genome Biol. Evol.">
        <title>First Whole Genome Sequence and Flow Cytometry Genome Size Data for the Lichen-Forming Fungus Ramalina farinacea (Ascomycota).</title>
        <authorList>
            <person name="Llewellyn T."/>
            <person name="Mian S."/>
            <person name="Hill R."/>
            <person name="Leitch I.J."/>
            <person name="Gaya E."/>
        </authorList>
    </citation>
    <scope>NUCLEOTIDE SEQUENCE</scope>
    <source>
        <strain evidence="7">LIQ254RAFAR</strain>
    </source>
</reference>
<dbReference type="AlphaFoldDB" id="A0AA43QP81"/>
<accession>A0AA43QP81</accession>
<dbReference type="Proteomes" id="UP001161017">
    <property type="component" value="Unassembled WGS sequence"/>
</dbReference>
<keyword evidence="8" id="KW-1185">Reference proteome</keyword>
<dbReference type="PRINTS" id="PR00080">
    <property type="entry name" value="SDRFAMILY"/>
</dbReference>
<dbReference type="PANTHER" id="PTHR43008">
    <property type="entry name" value="BENZIL REDUCTASE"/>
    <property type="match status" value="1"/>
</dbReference>
<keyword evidence="2" id="KW-0521">NADP</keyword>
<comment type="pathway">
    <text evidence="4">Carbohydrate metabolism; D-arabinitol metabolism.</text>
</comment>
<dbReference type="PROSITE" id="PS00061">
    <property type="entry name" value="ADH_SHORT"/>
    <property type="match status" value="1"/>
</dbReference>
<evidence type="ECO:0000256" key="3">
    <source>
        <dbReference type="ARBA" id="ARBA00023002"/>
    </source>
</evidence>
<evidence type="ECO:0000256" key="5">
    <source>
        <dbReference type="ARBA" id="ARBA00066831"/>
    </source>
</evidence>
<organism evidence="7 8">
    <name type="scientific">Ramalina farinacea</name>
    <dbReference type="NCBI Taxonomy" id="258253"/>
    <lineage>
        <taxon>Eukaryota</taxon>
        <taxon>Fungi</taxon>
        <taxon>Dikarya</taxon>
        <taxon>Ascomycota</taxon>
        <taxon>Pezizomycotina</taxon>
        <taxon>Lecanoromycetes</taxon>
        <taxon>OSLEUM clade</taxon>
        <taxon>Lecanoromycetidae</taxon>
        <taxon>Lecanorales</taxon>
        <taxon>Lecanorineae</taxon>
        <taxon>Ramalinaceae</taxon>
        <taxon>Ramalina</taxon>
    </lineage>
</organism>
<dbReference type="InterPro" id="IPR002347">
    <property type="entry name" value="SDR_fam"/>
</dbReference>
<name>A0AA43QP81_9LECA</name>
<evidence type="ECO:0000256" key="2">
    <source>
        <dbReference type="ARBA" id="ARBA00022857"/>
    </source>
</evidence>
<sequence>MANSTNDARESLASRILPQMTFSDGSEASMTGPPPPMPHYLTGEGRAVKRFAIEGNAMLTGGGGTLALTTARALLEHGASGLLLCDISFSAQAVQEIRSLTDDFPSAEVLRIVVDVTDEASLHRAVEQGTTHLGSIDILICFAGVVACTPAIDTSPHEWRRTLDINTTGAFLSAQAVARSLIATKTQGSIIFIASISAHKTNFPQPQAAYNASKAALLSLKGSLAAEWAVHGIRVNSISPGYMDTVLNEGEGLAEAKRVWFERNPMGRMGQPEEVTGAVMLLCSGAGSYMTGMDLRVDGGQCCI</sequence>
<protein>
    <recommendedName>
        <fullName evidence="6">D-arabinitol 2-dehydrogenase [ribulose-forming]</fullName>
        <ecNumber evidence="5">1.1.1.250</ecNumber>
    </recommendedName>
</protein>
<dbReference type="GO" id="GO:0050664">
    <property type="term" value="F:oxidoreductase activity, acting on NAD(P)H, oxygen as acceptor"/>
    <property type="evidence" value="ECO:0007669"/>
    <property type="project" value="TreeGrafter"/>
</dbReference>
<dbReference type="EC" id="1.1.1.250" evidence="5"/>
<comment type="similarity">
    <text evidence="1">Belongs to the short-chain dehydrogenases/reductases (SDR) family.</text>
</comment>
<dbReference type="GO" id="GO:0005975">
    <property type="term" value="P:carbohydrate metabolic process"/>
    <property type="evidence" value="ECO:0007669"/>
    <property type="project" value="UniProtKB-ARBA"/>
</dbReference>
<keyword evidence="3" id="KW-0560">Oxidoreductase</keyword>
<dbReference type="PRINTS" id="PR00081">
    <property type="entry name" value="GDHRDH"/>
</dbReference>
<dbReference type="InterPro" id="IPR020904">
    <property type="entry name" value="Sc_DH/Rdtase_CS"/>
</dbReference>
<dbReference type="Pfam" id="PF13561">
    <property type="entry name" value="adh_short_C2"/>
    <property type="match status" value="1"/>
</dbReference>
<dbReference type="FunFam" id="3.40.50.720:FF:000240">
    <property type="entry name" value="SDR family oxidoreductase"/>
    <property type="match status" value="1"/>
</dbReference>
<evidence type="ECO:0000313" key="8">
    <source>
        <dbReference type="Proteomes" id="UP001161017"/>
    </source>
</evidence>
<proteinExistence type="inferred from homology"/>
<evidence type="ECO:0000256" key="4">
    <source>
        <dbReference type="ARBA" id="ARBA00060719"/>
    </source>
</evidence>
<dbReference type="PANTHER" id="PTHR43008:SF4">
    <property type="entry name" value="CHAIN DEHYDROGENASE, PUTATIVE (AFU_ORTHOLOGUE AFUA_4G08710)-RELATED"/>
    <property type="match status" value="1"/>
</dbReference>
<dbReference type="Gene3D" id="3.40.50.720">
    <property type="entry name" value="NAD(P)-binding Rossmann-like Domain"/>
    <property type="match status" value="1"/>
</dbReference>
<dbReference type="GO" id="GO:0047038">
    <property type="term" value="F:D-arabinitol 2-dehydrogenase activity"/>
    <property type="evidence" value="ECO:0007669"/>
    <property type="project" value="UniProtKB-EC"/>
</dbReference>
<evidence type="ECO:0000256" key="1">
    <source>
        <dbReference type="ARBA" id="ARBA00006484"/>
    </source>
</evidence>
<dbReference type="EMBL" id="JAPUFD010000010">
    <property type="protein sequence ID" value="MDI1489562.1"/>
    <property type="molecule type" value="Genomic_DNA"/>
</dbReference>
<evidence type="ECO:0000313" key="7">
    <source>
        <dbReference type="EMBL" id="MDI1489562.1"/>
    </source>
</evidence>
<gene>
    <name evidence="7" type="ORF">OHK93_000759</name>
</gene>